<dbReference type="Gene3D" id="3.10.20.90">
    <property type="entry name" value="Phosphatidylinositol 3-kinase Catalytic Subunit, Chain A, domain 1"/>
    <property type="match status" value="2"/>
</dbReference>
<dbReference type="CDD" id="cd17039">
    <property type="entry name" value="Ubl_ubiquitin_like"/>
    <property type="match status" value="2"/>
</dbReference>
<organism evidence="2 3">
    <name type="scientific">Hymenolepis diminuta</name>
    <name type="common">Rat tapeworm</name>
    <dbReference type="NCBI Taxonomy" id="6216"/>
    <lineage>
        <taxon>Eukaryota</taxon>
        <taxon>Metazoa</taxon>
        <taxon>Spiralia</taxon>
        <taxon>Lophotrochozoa</taxon>
        <taxon>Platyhelminthes</taxon>
        <taxon>Cestoda</taxon>
        <taxon>Eucestoda</taxon>
        <taxon>Cyclophyllidea</taxon>
        <taxon>Hymenolepididae</taxon>
        <taxon>Hymenolepis</taxon>
    </lineage>
</organism>
<reference evidence="2 3" key="1">
    <citation type="submission" date="2019-07" db="EMBL/GenBank/DDBJ databases">
        <authorList>
            <person name="Jastrzebski P J."/>
            <person name="Paukszto L."/>
            <person name="Jastrzebski P J."/>
        </authorList>
    </citation>
    <scope>NUCLEOTIDE SEQUENCE [LARGE SCALE GENOMIC DNA]</scope>
    <source>
        <strain evidence="2 3">WMS-il1</strain>
    </source>
</reference>
<keyword evidence="3" id="KW-1185">Reference proteome</keyword>
<dbReference type="GO" id="GO:0070628">
    <property type="term" value="F:proteasome binding"/>
    <property type="evidence" value="ECO:0007669"/>
    <property type="project" value="TreeGrafter"/>
</dbReference>
<feature type="domain" description="Ubiquitin-like" evidence="1">
    <location>
        <begin position="3"/>
        <end position="49"/>
    </location>
</feature>
<accession>A0A564YI82</accession>
<dbReference type="GO" id="GO:0043130">
    <property type="term" value="F:ubiquitin binding"/>
    <property type="evidence" value="ECO:0007669"/>
    <property type="project" value="TreeGrafter"/>
</dbReference>
<gene>
    <name evidence="2" type="ORF">WMSIL1_LOCUS6552</name>
</gene>
<evidence type="ECO:0000313" key="2">
    <source>
        <dbReference type="EMBL" id="VUZ47007.1"/>
    </source>
</evidence>
<dbReference type="GO" id="GO:0043161">
    <property type="term" value="P:proteasome-mediated ubiquitin-dependent protein catabolic process"/>
    <property type="evidence" value="ECO:0007669"/>
    <property type="project" value="TreeGrafter"/>
</dbReference>
<sequence length="172" mass="19432">MILHISITFRQRTLIQLKADTNLTINELKDHIEQAIGIPAQSQTLTYNGVLYNIYVKTPFHNRPVKVRVGIEGTIGDLKKAIFNHENALMDHAILVHNSCVLNEENEDQTLNSLEIQEGSKVEVIVRQAKFELVRDFKEKKAKNVKTSSLPPSGFSAMDGDSEVEVGNYRMK</sequence>
<dbReference type="EMBL" id="CABIJS010000222">
    <property type="protein sequence ID" value="VUZ47007.1"/>
    <property type="molecule type" value="Genomic_DNA"/>
</dbReference>
<name>A0A564YI82_HYMDI</name>
<protein>
    <recommendedName>
        <fullName evidence="1">Ubiquitin-like domain-containing protein</fullName>
    </recommendedName>
</protein>
<dbReference type="GO" id="GO:0031593">
    <property type="term" value="F:polyubiquitin modification-dependent protein binding"/>
    <property type="evidence" value="ECO:0007669"/>
    <property type="project" value="TreeGrafter"/>
</dbReference>
<dbReference type="GO" id="GO:0005829">
    <property type="term" value="C:cytosol"/>
    <property type="evidence" value="ECO:0007669"/>
    <property type="project" value="TreeGrafter"/>
</dbReference>
<dbReference type="GO" id="GO:0005654">
    <property type="term" value="C:nucleoplasm"/>
    <property type="evidence" value="ECO:0007669"/>
    <property type="project" value="TreeGrafter"/>
</dbReference>
<dbReference type="Proteomes" id="UP000321570">
    <property type="component" value="Unassembled WGS sequence"/>
</dbReference>
<evidence type="ECO:0000313" key="3">
    <source>
        <dbReference type="Proteomes" id="UP000321570"/>
    </source>
</evidence>
<dbReference type="PROSITE" id="PS50053">
    <property type="entry name" value="UBIQUITIN_2"/>
    <property type="match status" value="2"/>
</dbReference>
<dbReference type="PANTHER" id="PTHR10621:SF0">
    <property type="entry name" value="UV EXCISION REPAIR PROTEIN RAD23"/>
    <property type="match status" value="1"/>
</dbReference>
<proteinExistence type="predicted"/>
<dbReference type="PANTHER" id="PTHR10621">
    <property type="entry name" value="UV EXCISION REPAIR PROTEIN RAD23"/>
    <property type="match status" value="1"/>
</dbReference>
<dbReference type="AlphaFoldDB" id="A0A564YI82"/>
<dbReference type="InterPro" id="IPR029071">
    <property type="entry name" value="Ubiquitin-like_domsf"/>
</dbReference>
<evidence type="ECO:0000259" key="1">
    <source>
        <dbReference type="PROSITE" id="PS50053"/>
    </source>
</evidence>
<dbReference type="Pfam" id="PF00240">
    <property type="entry name" value="ubiquitin"/>
    <property type="match status" value="2"/>
</dbReference>
<dbReference type="InterPro" id="IPR000626">
    <property type="entry name" value="Ubiquitin-like_dom"/>
</dbReference>
<feature type="domain" description="Ubiquitin-like" evidence="1">
    <location>
        <begin position="52"/>
        <end position="128"/>
    </location>
</feature>
<dbReference type="SUPFAM" id="SSF54236">
    <property type="entry name" value="Ubiquitin-like"/>
    <property type="match status" value="2"/>
</dbReference>